<name>A0AAE0WZU2_9PEZI</name>
<dbReference type="EMBL" id="JAULSO010000006">
    <property type="protein sequence ID" value="KAK3681576.1"/>
    <property type="molecule type" value="Genomic_DNA"/>
</dbReference>
<dbReference type="Proteomes" id="UP001270362">
    <property type="component" value="Unassembled WGS sequence"/>
</dbReference>
<reference evidence="2" key="1">
    <citation type="journal article" date="2023" name="Mol. Phylogenet. Evol.">
        <title>Genome-scale phylogeny and comparative genomics of the fungal order Sordariales.</title>
        <authorList>
            <person name="Hensen N."/>
            <person name="Bonometti L."/>
            <person name="Westerberg I."/>
            <person name="Brannstrom I.O."/>
            <person name="Guillou S."/>
            <person name="Cros-Aarteil S."/>
            <person name="Calhoun S."/>
            <person name="Haridas S."/>
            <person name="Kuo A."/>
            <person name="Mondo S."/>
            <person name="Pangilinan J."/>
            <person name="Riley R."/>
            <person name="LaButti K."/>
            <person name="Andreopoulos B."/>
            <person name="Lipzen A."/>
            <person name="Chen C."/>
            <person name="Yan M."/>
            <person name="Daum C."/>
            <person name="Ng V."/>
            <person name="Clum A."/>
            <person name="Steindorff A."/>
            <person name="Ohm R.A."/>
            <person name="Martin F."/>
            <person name="Silar P."/>
            <person name="Natvig D.O."/>
            <person name="Lalanne C."/>
            <person name="Gautier V."/>
            <person name="Ament-Velasquez S.L."/>
            <person name="Kruys A."/>
            <person name="Hutchinson M.I."/>
            <person name="Powell A.J."/>
            <person name="Barry K."/>
            <person name="Miller A.N."/>
            <person name="Grigoriev I.V."/>
            <person name="Debuchy R."/>
            <person name="Gladieux P."/>
            <person name="Hiltunen Thoren M."/>
            <person name="Johannesson H."/>
        </authorList>
    </citation>
    <scope>NUCLEOTIDE SEQUENCE</scope>
    <source>
        <strain evidence="2">CBS 314.62</strain>
    </source>
</reference>
<protein>
    <submittedName>
        <fullName evidence="2">Uncharacterized protein</fullName>
    </submittedName>
</protein>
<sequence>MSLEQPRFLLLQITAALAVIVARRPDYLPQAEAIDQIIGTTINHVAQVVQPLDRHHRCQAMSLVPQTFWAYTQALKRLLRRADAQLPAGPCAAQRFRERAALVRALFVTVEGMAGEVFGGPRGLLRAPGGGGGQRARAGLHARHALGRVAPVLAAGHAELLGRFLVRGGAGLG</sequence>
<evidence type="ECO:0000313" key="3">
    <source>
        <dbReference type="Proteomes" id="UP001270362"/>
    </source>
</evidence>
<dbReference type="AlphaFoldDB" id="A0AAE0WZU2"/>
<comment type="caution">
    <text evidence="2">The sequence shown here is derived from an EMBL/GenBank/DDBJ whole genome shotgun (WGS) entry which is preliminary data.</text>
</comment>
<evidence type="ECO:0000256" key="1">
    <source>
        <dbReference type="SAM" id="SignalP"/>
    </source>
</evidence>
<keyword evidence="1" id="KW-0732">Signal</keyword>
<keyword evidence="3" id="KW-1185">Reference proteome</keyword>
<feature type="signal peptide" evidence="1">
    <location>
        <begin position="1"/>
        <end position="18"/>
    </location>
</feature>
<accession>A0AAE0WZU2</accession>
<gene>
    <name evidence="2" type="ORF">B0T22DRAFT_539963</name>
</gene>
<feature type="chain" id="PRO_5041933194" evidence="1">
    <location>
        <begin position="19"/>
        <end position="173"/>
    </location>
</feature>
<evidence type="ECO:0000313" key="2">
    <source>
        <dbReference type="EMBL" id="KAK3681576.1"/>
    </source>
</evidence>
<proteinExistence type="predicted"/>
<reference evidence="2" key="2">
    <citation type="submission" date="2023-06" db="EMBL/GenBank/DDBJ databases">
        <authorList>
            <consortium name="Lawrence Berkeley National Laboratory"/>
            <person name="Haridas S."/>
            <person name="Hensen N."/>
            <person name="Bonometti L."/>
            <person name="Westerberg I."/>
            <person name="Brannstrom I.O."/>
            <person name="Guillou S."/>
            <person name="Cros-Aarteil S."/>
            <person name="Calhoun S."/>
            <person name="Kuo A."/>
            <person name="Mondo S."/>
            <person name="Pangilinan J."/>
            <person name="Riley R."/>
            <person name="Labutti K."/>
            <person name="Andreopoulos B."/>
            <person name="Lipzen A."/>
            <person name="Chen C."/>
            <person name="Yanf M."/>
            <person name="Daum C."/>
            <person name="Ng V."/>
            <person name="Clum A."/>
            <person name="Steindorff A."/>
            <person name="Ohm R."/>
            <person name="Martin F."/>
            <person name="Silar P."/>
            <person name="Natvig D."/>
            <person name="Lalanne C."/>
            <person name="Gautier V."/>
            <person name="Ament-Velasquez S.L."/>
            <person name="Kruys A."/>
            <person name="Hutchinson M.I."/>
            <person name="Powell A.J."/>
            <person name="Barry K."/>
            <person name="Miller A.N."/>
            <person name="Grigoriev I.V."/>
            <person name="Debuchy R."/>
            <person name="Gladieux P."/>
            <person name="Thoren M.H."/>
            <person name="Johannesson H."/>
        </authorList>
    </citation>
    <scope>NUCLEOTIDE SEQUENCE</scope>
    <source>
        <strain evidence="2">CBS 314.62</strain>
    </source>
</reference>
<organism evidence="2 3">
    <name type="scientific">Podospora appendiculata</name>
    <dbReference type="NCBI Taxonomy" id="314037"/>
    <lineage>
        <taxon>Eukaryota</taxon>
        <taxon>Fungi</taxon>
        <taxon>Dikarya</taxon>
        <taxon>Ascomycota</taxon>
        <taxon>Pezizomycotina</taxon>
        <taxon>Sordariomycetes</taxon>
        <taxon>Sordariomycetidae</taxon>
        <taxon>Sordariales</taxon>
        <taxon>Podosporaceae</taxon>
        <taxon>Podospora</taxon>
    </lineage>
</organism>